<proteinExistence type="predicted"/>
<accession>A0A915CHD5</accession>
<dbReference type="WBParaSite" id="PgR168_g005_t01">
    <property type="protein sequence ID" value="PgR168_g005_t01"/>
    <property type="gene ID" value="PgR168_g005"/>
</dbReference>
<evidence type="ECO:0000313" key="2">
    <source>
        <dbReference type="WBParaSite" id="PgR168_g005_t01"/>
    </source>
</evidence>
<evidence type="ECO:0000313" key="1">
    <source>
        <dbReference type="Proteomes" id="UP000887569"/>
    </source>
</evidence>
<dbReference type="AlphaFoldDB" id="A0A915CHD5"/>
<keyword evidence="1" id="KW-1185">Reference proteome</keyword>
<organism evidence="1 2">
    <name type="scientific">Parascaris univalens</name>
    <name type="common">Nematode worm</name>
    <dbReference type="NCBI Taxonomy" id="6257"/>
    <lineage>
        <taxon>Eukaryota</taxon>
        <taxon>Metazoa</taxon>
        <taxon>Ecdysozoa</taxon>
        <taxon>Nematoda</taxon>
        <taxon>Chromadorea</taxon>
        <taxon>Rhabditida</taxon>
        <taxon>Spirurina</taxon>
        <taxon>Ascaridomorpha</taxon>
        <taxon>Ascaridoidea</taxon>
        <taxon>Ascarididae</taxon>
        <taxon>Parascaris</taxon>
    </lineage>
</organism>
<dbReference type="Proteomes" id="UP000887569">
    <property type="component" value="Unplaced"/>
</dbReference>
<reference evidence="2" key="1">
    <citation type="submission" date="2022-11" db="UniProtKB">
        <authorList>
            <consortium name="WormBaseParasite"/>
        </authorList>
    </citation>
    <scope>IDENTIFICATION</scope>
</reference>
<sequence length="151" mass="17597">YFGHIFFSTRSCSLLRSIFNPISRHRFKYGSVMTVWLCDILLMTARTARLTLARNITATNTAAFGFRRTKRLKRTNKLPEEELKGASSYDSGSTTFEERSRLSEQMKANAETKTTTKRVQYSVNDSNEENIRVVDLSKKHYYKVILWRNHS</sequence>
<name>A0A915CHD5_PARUN</name>
<protein>
    <submittedName>
        <fullName evidence="2">Uncharacterized protein</fullName>
    </submittedName>
</protein>